<dbReference type="Proteomes" id="UP000384354">
    <property type="component" value="Unassembled WGS sequence"/>
</dbReference>
<feature type="transmembrane region" description="Helical" evidence="1">
    <location>
        <begin position="64"/>
        <end position="85"/>
    </location>
</feature>
<name>A0A5E4VIK5_9BURK</name>
<dbReference type="RefSeq" id="WP_150563570.1">
    <property type="nucleotide sequence ID" value="NZ_CABPSL010000009.1"/>
</dbReference>
<dbReference type="EMBL" id="CABPSL010000009">
    <property type="protein sequence ID" value="VVE11836.1"/>
    <property type="molecule type" value="Genomic_DNA"/>
</dbReference>
<dbReference type="OrthoDB" id="5297034at2"/>
<dbReference type="AlphaFoldDB" id="A0A5E4VIK5"/>
<gene>
    <name evidence="2" type="primary">yjcH</name>
    <name evidence="2" type="ORF">PCE31106_02662</name>
</gene>
<reference evidence="2 3" key="1">
    <citation type="submission" date="2019-08" db="EMBL/GenBank/DDBJ databases">
        <authorList>
            <person name="Peeters C."/>
        </authorList>
    </citation>
    <scope>NUCLEOTIDE SEQUENCE [LARGE SCALE GENOMIC DNA]</scope>
    <source>
        <strain evidence="2 3">LMG 31106</strain>
    </source>
</reference>
<keyword evidence="1" id="KW-1133">Transmembrane helix</keyword>
<dbReference type="InterPro" id="IPR007436">
    <property type="entry name" value="DUF485"/>
</dbReference>
<dbReference type="InterPro" id="IPR052959">
    <property type="entry name" value="Inner_membrane_assoc"/>
</dbReference>
<dbReference type="PANTHER" id="PTHR38598">
    <property type="entry name" value="INNER MEMBRANE PROTEIN YJCH"/>
    <property type="match status" value="1"/>
</dbReference>
<organism evidence="2 3">
    <name type="scientific">Pandoraea cepalis</name>
    <dbReference type="NCBI Taxonomy" id="2508294"/>
    <lineage>
        <taxon>Bacteria</taxon>
        <taxon>Pseudomonadati</taxon>
        <taxon>Pseudomonadota</taxon>
        <taxon>Betaproteobacteria</taxon>
        <taxon>Burkholderiales</taxon>
        <taxon>Burkholderiaceae</taxon>
        <taxon>Pandoraea</taxon>
    </lineage>
</organism>
<keyword evidence="1" id="KW-0472">Membrane</keyword>
<sequence length="104" mass="11542">MDSPDVAERISQHMLFKELVTRRAKVVRLLMSVGLIANFLLIALVAFFPQILRMPVEPGEATTIGVVLAVGIIVLGWAITWIYVYMANGTFDRLSAVLLNEVAR</sequence>
<evidence type="ECO:0000313" key="3">
    <source>
        <dbReference type="Proteomes" id="UP000384354"/>
    </source>
</evidence>
<dbReference type="GO" id="GO:0005886">
    <property type="term" value="C:plasma membrane"/>
    <property type="evidence" value="ECO:0007669"/>
    <property type="project" value="TreeGrafter"/>
</dbReference>
<dbReference type="Pfam" id="PF04341">
    <property type="entry name" value="DUF485"/>
    <property type="match status" value="1"/>
</dbReference>
<keyword evidence="1" id="KW-0812">Transmembrane</keyword>
<protein>
    <submittedName>
        <fullName evidence="2">Inner membrane protein YjcH</fullName>
    </submittedName>
</protein>
<feature type="transmembrane region" description="Helical" evidence="1">
    <location>
        <begin position="29"/>
        <end position="52"/>
    </location>
</feature>
<accession>A0A5E4VIK5</accession>
<evidence type="ECO:0000256" key="1">
    <source>
        <dbReference type="SAM" id="Phobius"/>
    </source>
</evidence>
<evidence type="ECO:0000313" key="2">
    <source>
        <dbReference type="EMBL" id="VVE11836.1"/>
    </source>
</evidence>
<proteinExistence type="predicted"/>
<dbReference type="PANTHER" id="PTHR38598:SF1">
    <property type="entry name" value="INNER MEMBRANE PROTEIN YJCH"/>
    <property type="match status" value="1"/>
</dbReference>